<protein>
    <submittedName>
        <fullName evidence="1">Uncharacterized protein</fullName>
    </submittedName>
</protein>
<sequence length="176" mass="19623">MVGRDLNVPLLGSIGHVGLWSGAVGYVIEMLDEATPLQQNTLANFKSRTSYWGASYYSSLMSRPNVQVCNNIAYCDNLISYAPDYALQWQASLWWAAGATYTTTVFYTHPQPGGWYTPESPPWGPPAQPVYKGPTMGQFRCDTFVREVWRTGNTVPVASFPGTQLPNTMFYAFSIR</sequence>
<evidence type="ECO:0000313" key="2">
    <source>
        <dbReference type="Proteomes" id="UP001501706"/>
    </source>
</evidence>
<accession>A0ABN1C135</accession>
<gene>
    <name evidence="1" type="ORF">GCM10009097_28480</name>
</gene>
<organism evidence="1 2">
    <name type="scientific">Pigmentiphaga daeguensis</name>
    <dbReference type="NCBI Taxonomy" id="414049"/>
    <lineage>
        <taxon>Bacteria</taxon>
        <taxon>Pseudomonadati</taxon>
        <taxon>Pseudomonadota</taxon>
        <taxon>Betaproteobacteria</taxon>
        <taxon>Burkholderiales</taxon>
        <taxon>Alcaligenaceae</taxon>
        <taxon>Pigmentiphaga</taxon>
    </lineage>
</organism>
<reference evidence="1 2" key="1">
    <citation type="journal article" date="2019" name="Int. J. Syst. Evol. Microbiol.">
        <title>The Global Catalogue of Microorganisms (GCM) 10K type strain sequencing project: providing services to taxonomists for standard genome sequencing and annotation.</title>
        <authorList>
            <consortium name="The Broad Institute Genomics Platform"/>
            <consortium name="The Broad Institute Genome Sequencing Center for Infectious Disease"/>
            <person name="Wu L."/>
            <person name="Ma J."/>
        </authorList>
    </citation>
    <scope>NUCLEOTIDE SEQUENCE [LARGE SCALE GENOMIC DNA]</scope>
    <source>
        <strain evidence="1 2">JCM 14330</strain>
    </source>
</reference>
<dbReference type="Proteomes" id="UP001501706">
    <property type="component" value="Unassembled WGS sequence"/>
</dbReference>
<proteinExistence type="predicted"/>
<comment type="caution">
    <text evidence="1">The sequence shown here is derived from an EMBL/GenBank/DDBJ whole genome shotgun (WGS) entry which is preliminary data.</text>
</comment>
<dbReference type="EMBL" id="BAAAEN010000010">
    <property type="protein sequence ID" value="GAA0509681.1"/>
    <property type="molecule type" value="Genomic_DNA"/>
</dbReference>
<evidence type="ECO:0000313" key="1">
    <source>
        <dbReference type="EMBL" id="GAA0509681.1"/>
    </source>
</evidence>
<keyword evidence="2" id="KW-1185">Reference proteome</keyword>
<name>A0ABN1C135_9BURK</name>